<dbReference type="Gene3D" id="3.30.70.920">
    <property type="match status" value="1"/>
</dbReference>
<dbReference type="Pfam" id="PF13412">
    <property type="entry name" value="HTH_24"/>
    <property type="match status" value="1"/>
</dbReference>
<proteinExistence type="predicted"/>
<dbReference type="PANTHER" id="PTHR30154">
    <property type="entry name" value="LEUCINE-RESPONSIVE REGULATORY PROTEIN"/>
    <property type="match status" value="1"/>
</dbReference>
<dbReference type="InterPro" id="IPR036390">
    <property type="entry name" value="WH_DNA-bd_sf"/>
</dbReference>
<evidence type="ECO:0000259" key="4">
    <source>
        <dbReference type="PROSITE" id="PS50956"/>
    </source>
</evidence>
<dbReference type="GO" id="GO:0043565">
    <property type="term" value="F:sequence-specific DNA binding"/>
    <property type="evidence" value="ECO:0007669"/>
    <property type="project" value="InterPro"/>
</dbReference>
<dbReference type="Proteomes" id="UP000052946">
    <property type="component" value="Unassembled WGS sequence"/>
</dbReference>
<dbReference type="SUPFAM" id="SSF46785">
    <property type="entry name" value="Winged helix' DNA-binding domain"/>
    <property type="match status" value="1"/>
</dbReference>
<comment type="caution">
    <text evidence="5">The sequence shown here is derived from an EMBL/GenBank/DDBJ whole genome shotgun (WGS) entry which is preliminary data.</text>
</comment>
<dbReference type="SMART" id="SM00344">
    <property type="entry name" value="HTH_ASNC"/>
    <property type="match status" value="1"/>
</dbReference>
<feature type="domain" description="HTH asnC-type" evidence="4">
    <location>
        <begin position="18"/>
        <end position="78"/>
    </location>
</feature>
<dbReference type="PROSITE" id="PS00519">
    <property type="entry name" value="HTH_ASNC_1"/>
    <property type="match status" value="1"/>
</dbReference>
<dbReference type="InterPro" id="IPR000485">
    <property type="entry name" value="AsnC-type_HTH_dom"/>
</dbReference>
<dbReference type="InterPro" id="IPR011008">
    <property type="entry name" value="Dimeric_a/b-barrel"/>
</dbReference>
<reference evidence="5 6" key="2">
    <citation type="journal article" date="2016" name="Genome Announc.">
        <title>Draft Genome Sequence of Oceanobacillus picturae Heshi-B3, Isolated from Fermented Rice Bran in a Traditional Japanese Seafood Dish.</title>
        <authorList>
            <person name="Akuzawa S."/>
            <person name="Nagaoka J."/>
            <person name="Kanekatsu M."/>
            <person name="Kanesaki Y."/>
            <person name="Suzuki T."/>
        </authorList>
    </citation>
    <scope>NUCLEOTIDE SEQUENCE [LARGE SCALE GENOMIC DNA]</scope>
    <source>
        <strain evidence="5 6">Heshi-B3</strain>
    </source>
</reference>
<dbReference type="GO" id="GO:0043200">
    <property type="term" value="P:response to amino acid"/>
    <property type="evidence" value="ECO:0007669"/>
    <property type="project" value="TreeGrafter"/>
</dbReference>
<dbReference type="PANTHER" id="PTHR30154:SF53">
    <property type="entry name" value="HTH-TYPE TRANSCRIPTIONAL REGULATOR LRPC"/>
    <property type="match status" value="1"/>
</dbReference>
<evidence type="ECO:0000313" key="5">
    <source>
        <dbReference type="EMBL" id="GAQ18889.1"/>
    </source>
</evidence>
<evidence type="ECO:0000256" key="2">
    <source>
        <dbReference type="ARBA" id="ARBA00023125"/>
    </source>
</evidence>
<keyword evidence="1" id="KW-0805">Transcription regulation</keyword>
<dbReference type="CDD" id="cd00090">
    <property type="entry name" value="HTH_ARSR"/>
    <property type="match status" value="1"/>
</dbReference>
<dbReference type="InterPro" id="IPR011991">
    <property type="entry name" value="ArsR-like_HTH"/>
</dbReference>
<evidence type="ECO:0000256" key="3">
    <source>
        <dbReference type="ARBA" id="ARBA00023163"/>
    </source>
</evidence>
<dbReference type="InterPro" id="IPR019885">
    <property type="entry name" value="Tscrpt_reg_HTH_AsnC-type_CS"/>
</dbReference>
<dbReference type="InterPro" id="IPR036388">
    <property type="entry name" value="WH-like_DNA-bd_sf"/>
</dbReference>
<name>A0A0U9HAL9_9BACI</name>
<dbReference type="Pfam" id="PF01037">
    <property type="entry name" value="AsnC_trans_reg"/>
    <property type="match status" value="1"/>
</dbReference>
<dbReference type="InterPro" id="IPR019887">
    <property type="entry name" value="Tscrpt_reg_AsnC/Lrp_C"/>
</dbReference>
<dbReference type="SUPFAM" id="SSF54909">
    <property type="entry name" value="Dimeric alpha+beta barrel"/>
    <property type="match status" value="1"/>
</dbReference>
<dbReference type="AlphaFoldDB" id="A0A0U9HAL9"/>
<dbReference type="PRINTS" id="PR00033">
    <property type="entry name" value="HTHASNC"/>
</dbReference>
<evidence type="ECO:0000313" key="6">
    <source>
        <dbReference type="Proteomes" id="UP000052946"/>
    </source>
</evidence>
<dbReference type="EMBL" id="BBXV01000034">
    <property type="protein sequence ID" value="GAQ18889.1"/>
    <property type="molecule type" value="Genomic_DNA"/>
</dbReference>
<dbReference type="Gene3D" id="1.10.10.10">
    <property type="entry name" value="Winged helix-like DNA-binding domain superfamily/Winged helix DNA-binding domain"/>
    <property type="match status" value="1"/>
</dbReference>
<dbReference type="GO" id="GO:0005829">
    <property type="term" value="C:cytosol"/>
    <property type="evidence" value="ECO:0007669"/>
    <property type="project" value="TreeGrafter"/>
</dbReference>
<dbReference type="FunFam" id="1.10.10.10:FF:000186">
    <property type="entry name" value="AsnC family transcriptional regulator"/>
    <property type="match status" value="1"/>
</dbReference>
<dbReference type="InterPro" id="IPR019888">
    <property type="entry name" value="Tscrpt_reg_AsnC-like"/>
</dbReference>
<dbReference type="PROSITE" id="PS50956">
    <property type="entry name" value="HTH_ASNC_2"/>
    <property type="match status" value="1"/>
</dbReference>
<protein>
    <submittedName>
        <fullName evidence="5">Transcriptional regulator</fullName>
    </submittedName>
</protein>
<keyword evidence="3" id="KW-0804">Transcription</keyword>
<evidence type="ECO:0000256" key="1">
    <source>
        <dbReference type="ARBA" id="ARBA00023015"/>
    </source>
</evidence>
<sequence>MLLKLTNERGISLKMKTDDIDRRILDELLNNSRLSMSELGRRVNLSSPSVTERVRQMESLGIIKGYTLEIDFEKLGLPIQCIIEATIKNGNYNSFKNLIQKLPNVEFCYRIAGNACYMLKMHFEAFTEAEQFIEEVNPYAQTVTHFIFSQVPTATRTNT</sequence>
<organism evidence="5 6">
    <name type="scientific">Oceanobacillus picturae</name>
    <dbReference type="NCBI Taxonomy" id="171693"/>
    <lineage>
        <taxon>Bacteria</taxon>
        <taxon>Bacillati</taxon>
        <taxon>Bacillota</taxon>
        <taxon>Bacilli</taxon>
        <taxon>Bacillales</taxon>
        <taxon>Bacillaceae</taxon>
        <taxon>Oceanobacillus</taxon>
    </lineage>
</organism>
<keyword evidence="2" id="KW-0238">DNA-binding</keyword>
<gene>
    <name evidence="5" type="ORF">OPHB3_2845</name>
</gene>
<accession>A0A0U9HAL9</accession>
<reference evidence="6" key="1">
    <citation type="submission" date="2015-07" db="EMBL/GenBank/DDBJ databases">
        <title>Draft Genome Sequence of Oceanobacillus picturae Heshi-B3 that Was Isolated from Fermented Rice Bran with Aging Salted Mackerel, Which Was Named Heshiko as Traditional Fermented Seafood in Japan.</title>
        <authorList>
            <person name="Akuzawa S."/>
            <person name="Nakagawa J."/>
            <person name="Kanekatsu T."/>
            <person name="Kanesaki Y."/>
            <person name="Suzuki T."/>
        </authorList>
    </citation>
    <scope>NUCLEOTIDE SEQUENCE [LARGE SCALE GENOMIC DNA]</scope>
    <source>
        <strain evidence="6">Heshi-B3</strain>
    </source>
</reference>